<sequence length="393" mass="43974">MPLPSPDLKEKGTLVDVPDLTDQITNLSRDPLGWGGFSNVHSAEWISPHGRRKVAVKILRVRSEDYAKTITLQTQRLKREVAVWKRLEHRHVQPLLGLHWKLGALPALVSPLQGNGDVKRYLSRMADDPNIHDIRFRMLQANVLVSKDGIARLTDFGFSSMRIQASVSFSESSTWKGTVRFMAPELVMNITDRYTPASDIWASGCLILEANSERPKPILRDNKRCGCYYGATPEAASIAACFSHRKGQGMAPYIKAPRHDILDGAADAVASTVRRRLQKQKLPTDLSIQAMKALTKAGYIGKLINRPDSPIVDLLKLCMTTAGGHRMTPNVRHTVSRTALFLLDAIFDNDKAFKWSSEQHVTFTAQQLRPLAKLVGEEDERQAKNLLRYFSNG</sequence>
<dbReference type="OrthoDB" id="2800760at2759"/>
<dbReference type="SUPFAM" id="SSF56112">
    <property type="entry name" value="Protein kinase-like (PK-like)"/>
    <property type="match status" value="1"/>
</dbReference>
<keyword evidence="3" id="KW-0808">Transferase</keyword>
<keyword evidence="6 7" id="KW-0067">ATP-binding</keyword>
<evidence type="ECO:0000256" key="5">
    <source>
        <dbReference type="ARBA" id="ARBA00022777"/>
    </source>
</evidence>
<dbReference type="InParanoid" id="A0A165DUB9"/>
<dbReference type="Gene3D" id="1.10.510.10">
    <property type="entry name" value="Transferase(Phosphotransferase) domain 1"/>
    <property type="match status" value="2"/>
</dbReference>
<dbReference type="Proteomes" id="UP000077266">
    <property type="component" value="Unassembled WGS sequence"/>
</dbReference>
<dbReference type="InterPro" id="IPR011009">
    <property type="entry name" value="Kinase-like_dom_sf"/>
</dbReference>
<keyword evidence="5 9" id="KW-0418">Kinase</keyword>
<dbReference type="GO" id="GO:0004674">
    <property type="term" value="F:protein serine/threonine kinase activity"/>
    <property type="evidence" value="ECO:0007669"/>
    <property type="project" value="UniProtKB-KW"/>
</dbReference>
<dbReference type="AlphaFoldDB" id="A0A165DUB9"/>
<evidence type="ECO:0000256" key="2">
    <source>
        <dbReference type="ARBA" id="ARBA00022527"/>
    </source>
</evidence>
<proteinExistence type="inferred from homology"/>
<accession>A0A165DUB9</accession>
<dbReference type="InterPro" id="IPR017441">
    <property type="entry name" value="Protein_kinase_ATP_BS"/>
</dbReference>
<dbReference type="PANTHER" id="PTHR11584">
    <property type="entry name" value="SERINE/THREONINE PROTEIN KINASE"/>
    <property type="match status" value="1"/>
</dbReference>
<dbReference type="EMBL" id="KV426191">
    <property type="protein sequence ID" value="KZV85377.1"/>
    <property type="molecule type" value="Genomic_DNA"/>
</dbReference>
<evidence type="ECO:0000259" key="8">
    <source>
        <dbReference type="PROSITE" id="PS50011"/>
    </source>
</evidence>
<feature type="binding site" evidence="7">
    <location>
        <position position="57"/>
    </location>
    <ligand>
        <name>ATP</name>
        <dbReference type="ChEBI" id="CHEBI:30616"/>
    </ligand>
</feature>
<evidence type="ECO:0000256" key="3">
    <source>
        <dbReference type="ARBA" id="ARBA00022679"/>
    </source>
</evidence>
<comment type="similarity">
    <text evidence="1">Belongs to the protein kinase superfamily. STE Ser/Thr protein kinase family. MAP kinase kinase kinase subfamily.</text>
</comment>
<evidence type="ECO:0000313" key="9">
    <source>
        <dbReference type="EMBL" id="KZV85377.1"/>
    </source>
</evidence>
<feature type="domain" description="Protein kinase" evidence="8">
    <location>
        <begin position="26"/>
        <end position="347"/>
    </location>
</feature>
<dbReference type="PANTHER" id="PTHR11584:SF369">
    <property type="entry name" value="MITOGEN-ACTIVATED PROTEIN KINASE KINASE KINASE 19-RELATED"/>
    <property type="match status" value="1"/>
</dbReference>
<organism evidence="9 10">
    <name type="scientific">Exidia glandulosa HHB12029</name>
    <dbReference type="NCBI Taxonomy" id="1314781"/>
    <lineage>
        <taxon>Eukaryota</taxon>
        <taxon>Fungi</taxon>
        <taxon>Dikarya</taxon>
        <taxon>Basidiomycota</taxon>
        <taxon>Agaricomycotina</taxon>
        <taxon>Agaricomycetes</taxon>
        <taxon>Auriculariales</taxon>
        <taxon>Exidiaceae</taxon>
        <taxon>Exidia</taxon>
    </lineage>
</organism>
<dbReference type="GO" id="GO:0005524">
    <property type="term" value="F:ATP binding"/>
    <property type="evidence" value="ECO:0007669"/>
    <property type="project" value="UniProtKB-UniRule"/>
</dbReference>
<dbReference type="STRING" id="1314781.A0A165DUB9"/>
<dbReference type="Pfam" id="PF00069">
    <property type="entry name" value="Pkinase"/>
    <property type="match status" value="1"/>
</dbReference>
<evidence type="ECO:0000256" key="4">
    <source>
        <dbReference type="ARBA" id="ARBA00022741"/>
    </source>
</evidence>
<evidence type="ECO:0000256" key="6">
    <source>
        <dbReference type="ARBA" id="ARBA00022840"/>
    </source>
</evidence>
<dbReference type="InterPro" id="IPR000719">
    <property type="entry name" value="Prot_kinase_dom"/>
</dbReference>
<dbReference type="Pfam" id="PF07714">
    <property type="entry name" value="PK_Tyr_Ser-Thr"/>
    <property type="match status" value="1"/>
</dbReference>
<reference evidence="9 10" key="1">
    <citation type="journal article" date="2016" name="Mol. Biol. Evol.">
        <title>Comparative Genomics of Early-Diverging Mushroom-Forming Fungi Provides Insights into the Origins of Lignocellulose Decay Capabilities.</title>
        <authorList>
            <person name="Nagy L.G."/>
            <person name="Riley R."/>
            <person name="Tritt A."/>
            <person name="Adam C."/>
            <person name="Daum C."/>
            <person name="Floudas D."/>
            <person name="Sun H."/>
            <person name="Yadav J.S."/>
            <person name="Pangilinan J."/>
            <person name="Larsson K.H."/>
            <person name="Matsuura K."/>
            <person name="Barry K."/>
            <person name="Labutti K."/>
            <person name="Kuo R."/>
            <person name="Ohm R.A."/>
            <person name="Bhattacharya S.S."/>
            <person name="Shirouzu T."/>
            <person name="Yoshinaga Y."/>
            <person name="Martin F.M."/>
            <person name="Grigoriev I.V."/>
            <person name="Hibbett D.S."/>
        </authorList>
    </citation>
    <scope>NUCLEOTIDE SEQUENCE [LARGE SCALE GENOMIC DNA]</scope>
    <source>
        <strain evidence="9 10">HHB12029</strain>
    </source>
</reference>
<keyword evidence="4 7" id="KW-0547">Nucleotide-binding</keyword>
<evidence type="ECO:0000256" key="7">
    <source>
        <dbReference type="PROSITE-ProRule" id="PRU10141"/>
    </source>
</evidence>
<dbReference type="PROSITE" id="PS00107">
    <property type="entry name" value="PROTEIN_KINASE_ATP"/>
    <property type="match status" value="1"/>
</dbReference>
<keyword evidence="2" id="KW-0723">Serine/threonine-protein kinase</keyword>
<dbReference type="CDD" id="cd00180">
    <property type="entry name" value="PKc"/>
    <property type="match status" value="1"/>
</dbReference>
<dbReference type="PROSITE" id="PS50011">
    <property type="entry name" value="PROTEIN_KINASE_DOM"/>
    <property type="match status" value="1"/>
</dbReference>
<evidence type="ECO:0000256" key="1">
    <source>
        <dbReference type="ARBA" id="ARBA00006529"/>
    </source>
</evidence>
<keyword evidence="10" id="KW-1185">Reference proteome</keyword>
<protein>
    <submittedName>
        <fullName evidence="9">Kinase-like protein</fullName>
    </submittedName>
</protein>
<evidence type="ECO:0000313" key="10">
    <source>
        <dbReference type="Proteomes" id="UP000077266"/>
    </source>
</evidence>
<gene>
    <name evidence="9" type="ORF">EXIGLDRAFT_699628</name>
</gene>
<name>A0A165DUB9_EXIGL</name>
<dbReference type="InterPro" id="IPR001245">
    <property type="entry name" value="Ser-Thr/Tyr_kinase_cat_dom"/>
</dbReference>